<sequence length="424" mass="44433">MLKSIISAAALAAMSLGAASAQTIAVTNGRIVTNSDAGIVENGSVLIQDGVIVAAGANVTIPAGVETIDANGGWITPGIFHPHTQLGLIEVGLESSTSDVSAPGASFTAAIDVADGFNPAGGHIPDSRRRGITRFAVFPSTARGVIGGRGALANSSGRPDSLFDDRTFLYVDLSQSGASTAGGSRNAAWAYLRAAFEDARFYPGRFMSHHEGDAINRFDAASLVSAVRGEIPIVLQVERASDIRRALRFAQQHPSARFILVGAAEAWMVADEIAAAGIPVIMDPLRNLPASFDVLAARLDAPARLHAAGVQTAYTTISADLYFNPRLITQHAGNAVANGASWDDAFRAITLTPAEIYGVGDRYGALAEGYAGDVVVWDGDPLEVMSAPVAVVIDGENQSMSSRQSRLAERYAERVPDGQYGYRH</sequence>
<dbReference type="Gene3D" id="2.30.40.10">
    <property type="entry name" value="Urease, subunit C, domain 1"/>
    <property type="match status" value="1"/>
</dbReference>
<protein>
    <submittedName>
        <fullName evidence="3">Amidohydrolase</fullName>
    </submittedName>
</protein>
<comment type="caution">
    <text evidence="3">The sequence shown here is derived from an EMBL/GenBank/DDBJ whole genome shotgun (WGS) entry which is preliminary data.</text>
</comment>
<keyword evidence="4" id="KW-1185">Reference proteome</keyword>
<evidence type="ECO:0000313" key="4">
    <source>
        <dbReference type="Proteomes" id="UP000648722"/>
    </source>
</evidence>
<dbReference type="InterPro" id="IPR011059">
    <property type="entry name" value="Metal-dep_hydrolase_composite"/>
</dbReference>
<feature type="signal peptide" evidence="1">
    <location>
        <begin position="1"/>
        <end position="21"/>
    </location>
</feature>
<dbReference type="Proteomes" id="UP000648722">
    <property type="component" value="Unassembled WGS sequence"/>
</dbReference>
<proteinExistence type="predicted"/>
<evidence type="ECO:0000313" key="3">
    <source>
        <dbReference type="EMBL" id="GGG92538.1"/>
    </source>
</evidence>
<dbReference type="PANTHER" id="PTHR43135:SF3">
    <property type="entry name" value="ALPHA-D-RIBOSE 1-METHYLPHOSPHONATE 5-TRIPHOSPHATE DIPHOSPHATASE"/>
    <property type="match status" value="1"/>
</dbReference>
<dbReference type="Gene3D" id="3.20.20.140">
    <property type="entry name" value="Metal-dependent hydrolases"/>
    <property type="match status" value="1"/>
</dbReference>
<organism evidence="3 4">
    <name type="scientific">Glycocaulis albus</name>
    <dbReference type="NCBI Taxonomy" id="1382801"/>
    <lineage>
        <taxon>Bacteria</taxon>
        <taxon>Pseudomonadati</taxon>
        <taxon>Pseudomonadota</taxon>
        <taxon>Alphaproteobacteria</taxon>
        <taxon>Maricaulales</taxon>
        <taxon>Maricaulaceae</taxon>
        <taxon>Glycocaulis</taxon>
    </lineage>
</organism>
<feature type="domain" description="Amidohydrolase-related" evidence="2">
    <location>
        <begin position="276"/>
        <end position="386"/>
    </location>
</feature>
<feature type="chain" id="PRO_5046415896" evidence="1">
    <location>
        <begin position="22"/>
        <end position="424"/>
    </location>
</feature>
<dbReference type="PANTHER" id="PTHR43135">
    <property type="entry name" value="ALPHA-D-RIBOSE 1-METHYLPHOSPHONATE 5-TRIPHOSPHATE DIPHOSPHATASE"/>
    <property type="match status" value="1"/>
</dbReference>
<dbReference type="SUPFAM" id="SSF51556">
    <property type="entry name" value="Metallo-dependent hydrolases"/>
    <property type="match status" value="1"/>
</dbReference>
<evidence type="ECO:0000259" key="2">
    <source>
        <dbReference type="Pfam" id="PF01979"/>
    </source>
</evidence>
<dbReference type="EMBL" id="BMFS01000002">
    <property type="protein sequence ID" value="GGG92538.1"/>
    <property type="molecule type" value="Genomic_DNA"/>
</dbReference>
<dbReference type="RefSeq" id="WP_188450975.1">
    <property type="nucleotide sequence ID" value="NZ_BMFS01000002.1"/>
</dbReference>
<evidence type="ECO:0000256" key="1">
    <source>
        <dbReference type="SAM" id="SignalP"/>
    </source>
</evidence>
<dbReference type="InterPro" id="IPR032466">
    <property type="entry name" value="Metal_Hydrolase"/>
</dbReference>
<dbReference type="InterPro" id="IPR006680">
    <property type="entry name" value="Amidohydro-rel"/>
</dbReference>
<dbReference type="SUPFAM" id="SSF51338">
    <property type="entry name" value="Composite domain of metallo-dependent hydrolases"/>
    <property type="match status" value="1"/>
</dbReference>
<reference evidence="4" key="1">
    <citation type="journal article" date="2019" name="Int. J. Syst. Evol. Microbiol.">
        <title>The Global Catalogue of Microorganisms (GCM) 10K type strain sequencing project: providing services to taxonomists for standard genome sequencing and annotation.</title>
        <authorList>
            <consortium name="The Broad Institute Genomics Platform"/>
            <consortium name="The Broad Institute Genome Sequencing Center for Infectious Disease"/>
            <person name="Wu L."/>
            <person name="Ma J."/>
        </authorList>
    </citation>
    <scope>NUCLEOTIDE SEQUENCE [LARGE SCALE GENOMIC DNA]</scope>
    <source>
        <strain evidence="4">CGMCC 1.12766</strain>
    </source>
</reference>
<name>A0ABQ1XGC8_9PROT</name>
<accession>A0ABQ1XGC8</accession>
<gene>
    <name evidence="3" type="ORF">GCM10007420_04900</name>
</gene>
<keyword evidence="1" id="KW-0732">Signal</keyword>
<dbReference type="Pfam" id="PF01979">
    <property type="entry name" value="Amidohydro_1"/>
    <property type="match status" value="1"/>
</dbReference>
<dbReference type="InterPro" id="IPR051781">
    <property type="entry name" value="Metallo-dep_Hydrolase"/>
</dbReference>